<dbReference type="GO" id="GO:0016485">
    <property type="term" value="P:protein processing"/>
    <property type="evidence" value="ECO:0007669"/>
    <property type="project" value="TreeGrafter"/>
</dbReference>
<evidence type="ECO:0000313" key="13">
    <source>
        <dbReference type="Proteomes" id="UP000092444"/>
    </source>
</evidence>
<feature type="domain" description="Peptidase M13 C-terminal" evidence="10">
    <location>
        <begin position="1192"/>
        <end position="1385"/>
    </location>
</feature>
<dbReference type="PROSITE" id="PS51885">
    <property type="entry name" value="NEPRILYSIN"/>
    <property type="match status" value="1"/>
</dbReference>
<comment type="cofactor">
    <cofactor evidence="1">
        <name>Zn(2+)</name>
        <dbReference type="ChEBI" id="CHEBI:29105"/>
    </cofactor>
</comment>
<dbReference type="STRING" id="37546.A0A1B0G572"/>
<dbReference type="InterPro" id="IPR042089">
    <property type="entry name" value="Peptidase_M13_dom_2"/>
</dbReference>
<keyword evidence="8" id="KW-0482">Metalloprotease</keyword>
<keyword evidence="13" id="KW-1185">Reference proteome</keyword>
<dbReference type="Gene3D" id="1.10.1380.10">
    <property type="entry name" value="Neutral endopeptidase , domain2"/>
    <property type="match status" value="2"/>
</dbReference>
<keyword evidence="9" id="KW-0812">Transmembrane</keyword>
<evidence type="ECO:0000256" key="7">
    <source>
        <dbReference type="ARBA" id="ARBA00022833"/>
    </source>
</evidence>
<dbReference type="PRINTS" id="PR00786">
    <property type="entry name" value="NEPRILYSIN"/>
</dbReference>
<accession>A0A1B0G572</accession>
<protein>
    <submittedName>
        <fullName evidence="12">Uncharacterized protein</fullName>
    </submittedName>
</protein>
<dbReference type="EMBL" id="CCAG010009251">
    <property type="status" value="NOT_ANNOTATED_CDS"/>
    <property type="molecule type" value="Genomic_DNA"/>
</dbReference>
<dbReference type="PANTHER" id="PTHR11733">
    <property type="entry name" value="ZINC METALLOPROTEASE FAMILY M13 NEPRILYSIN-RELATED"/>
    <property type="match status" value="1"/>
</dbReference>
<proteinExistence type="inferred from homology"/>
<dbReference type="InterPro" id="IPR008753">
    <property type="entry name" value="Peptidase_M13_N"/>
</dbReference>
<evidence type="ECO:0000256" key="6">
    <source>
        <dbReference type="ARBA" id="ARBA00022801"/>
    </source>
</evidence>
<dbReference type="Pfam" id="PF01431">
    <property type="entry name" value="Peptidase_M13"/>
    <property type="match status" value="2"/>
</dbReference>
<feature type="domain" description="Peptidase M13 C-terminal" evidence="10">
    <location>
        <begin position="508"/>
        <end position="710"/>
    </location>
</feature>
<evidence type="ECO:0000256" key="4">
    <source>
        <dbReference type="ARBA" id="ARBA00022670"/>
    </source>
</evidence>
<evidence type="ECO:0000259" key="11">
    <source>
        <dbReference type="Pfam" id="PF05649"/>
    </source>
</evidence>
<dbReference type="GO" id="GO:0046872">
    <property type="term" value="F:metal ion binding"/>
    <property type="evidence" value="ECO:0007669"/>
    <property type="project" value="UniProtKB-KW"/>
</dbReference>
<dbReference type="PhylomeDB" id="A0A1B0G572"/>
<feature type="transmembrane region" description="Helical" evidence="9">
    <location>
        <begin position="1382"/>
        <end position="1402"/>
    </location>
</feature>
<dbReference type="InterPro" id="IPR018497">
    <property type="entry name" value="Peptidase_M13_C"/>
</dbReference>
<name>A0A1B0G572_GLOMM</name>
<evidence type="ECO:0000313" key="12">
    <source>
        <dbReference type="EnsemblMetazoa" id="GMOY008468-PA"/>
    </source>
</evidence>
<dbReference type="GO" id="GO:0004222">
    <property type="term" value="F:metalloendopeptidase activity"/>
    <property type="evidence" value="ECO:0007669"/>
    <property type="project" value="InterPro"/>
</dbReference>
<keyword evidence="9" id="KW-1133">Transmembrane helix</keyword>
<comment type="subcellular location">
    <subcellularLocation>
        <location evidence="2">Cell membrane</location>
        <topology evidence="2">Single-pass type II membrane protein</topology>
    </subcellularLocation>
</comment>
<dbReference type="CDD" id="cd08662">
    <property type="entry name" value="M13"/>
    <property type="match status" value="2"/>
</dbReference>
<organism evidence="12 13">
    <name type="scientific">Glossina morsitans morsitans</name>
    <name type="common">Savannah tsetse fly</name>
    <dbReference type="NCBI Taxonomy" id="37546"/>
    <lineage>
        <taxon>Eukaryota</taxon>
        <taxon>Metazoa</taxon>
        <taxon>Ecdysozoa</taxon>
        <taxon>Arthropoda</taxon>
        <taxon>Hexapoda</taxon>
        <taxon>Insecta</taxon>
        <taxon>Pterygota</taxon>
        <taxon>Neoptera</taxon>
        <taxon>Endopterygota</taxon>
        <taxon>Diptera</taxon>
        <taxon>Brachycera</taxon>
        <taxon>Muscomorpha</taxon>
        <taxon>Hippoboscoidea</taxon>
        <taxon>Glossinidae</taxon>
        <taxon>Glossina</taxon>
    </lineage>
</organism>
<dbReference type="EnsemblMetazoa" id="GMOY008468-RA">
    <property type="protein sequence ID" value="GMOY008468-PA"/>
    <property type="gene ID" value="GMOY008468"/>
</dbReference>
<dbReference type="PANTHER" id="PTHR11733:SF238">
    <property type="entry name" value="FI07649P-RELATED"/>
    <property type="match status" value="1"/>
</dbReference>
<evidence type="ECO:0000256" key="5">
    <source>
        <dbReference type="ARBA" id="ARBA00022723"/>
    </source>
</evidence>
<dbReference type="GO" id="GO:0005886">
    <property type="term" value="C:plasma membrane"/>
    <property type="evidence" value="ECO:0007669"/>
    <property type="project" value="UniProtKB-SubCell"/>
</dbReference>
<dbReference type="EMBL" id="CCAG010009249">
    <property type="status" value="NOT_ANNOTATED_CDS"/>
    <property type="molecule type" value="Genomic_DNA"/>
</dbReference>
<comment type="similarity">
    <text evidence="3">Belongs to the peptidase M13 family.</text>
</comment>
<dbReference type="Gene3D" id="3.40.390.10">
    <property type="entry name" value="Collagenase (Catalytic Domain)"/>
    <property type="match status" value="2"/>
</dbReference>
<evidence type="ECO:0000259" key="10">
    <source>
        <dbReference type="Pfam" id="PF01431"/>
    </source>
</evidence>
<evidence type="ECO:0000256" key="9">
    <source>
        <dbReference type="SAM" id="Phobius"/>
    </source>
</evidence>
<keyword evidence="7" id="KW-0862">Zinc</keyword>
<dbReference type="SUPFAM" id="SSF55486">
    <property type="entry name" value="Metalloproteases ('zincins'), catalytic domain"/>
    <property type="match status" value="2"/>
</dbReference>
<keyword evidence="5" id="KW-0479">Metal-binding</keyword>
<feature type="domain" description="Peptidase M13 N-terminal" evidence="11">
    <location>
        <begin position="769"/>
        <end position="1133"/>
    </location>
</feature>
<dbReference type="Proteomes" id="UP000092444">
    <property type="component" value="Unassembled WGS sequence"/>
</dbReference>
<dbReference type="VEuPathDB" id="VectorBase:GMOY008468"/>
<dbReference type="InterPro" id="IPR000718">
    <property type="entry name" value="Peptidase_M13"/>
</dbReference>
<keyword evidence="9" id="KW-0472">Membrane</keyword>
<evidence type="ECO:0000256" key="8">
    <source>
        <dbReference type="ARBA" id="ARBA00023049"/>
    </source>
</evidence>
<feature type="transmembrane region" description="Helical" evidence="9">
    <location>
        <begin position="1408"/>
        <end position="1430"/>
    </location>
</feature>
<sequence>MLYIFSIFGNKFATNTFNGFKIPSYLTSSKPSVKVQVHEHRISEQSDTDYVRKIMCLSKSAEMRNYMRFEADACDNFYEYACGNWAQIYPAASSAKRKTSFYDLLEISYKQKQMKLLKEEKREQDSLAVGRVKDFYRSCTQLKRKSKETLREELREILIEFGLILSLWGEEIEEAEQVNNNVNETEFDWLQAIGKIQQLYGLDVILQMRIINDFDNATTQAVLVGPPELKFGNKNVYLGVANAWQRQRYQNQIQNNLENLLGLPETRAEEISAEILEFEIALAKGLPELKTEKLLRTEAVKRTPEELENRYTPELDLMKFVNTALGYKLNVTFYEYFVAYQENLVEVLKDTNALKLANYILYKLAEEFFMDPDIALVEREELCLVKSKRYFSSLIDKVIYERFNMPQMPEDIENMWQSIKSILKKQLESDSLAWLSPLTRKLAVEKLDTIQMTINSYEHSNFSLIYKDLLVSDLDYVQNVKAILSHRVKYMKEGPLYNHDNPGYLPIYKRPENRIILPIPLLQPNYVWSNLYPQALKFGTLGFLLARELIYGFDDLLPLQSNDSTFWLDEVSAKAFQRRKLCFKSQYARYRYNGKYLPETDLQQDNIADNGGIRIAFQAYNNWLVEHSQDNLQESLPHMHFNSQQLFFLGFAQFLCNDADNVFKEKIALLDVRAPEIYRVIGSLANFPEFSNAFHCQVNSTLNPSNKCQIVIIASAIGILTLSMPTLTRAVTNQTTTSRSDFSTEFAKMILKRAKAAEISSMLDTKVNPCDDFYKYACGNWHHSNPAQLFGDLMTDKFQMLSKALDRKLAALLNGRKSGDNLILDKIRDFHSSCKVALDDEEKYKMNLKNVYQEFGEFPFLSKAEQEQDSEFNWWLTVAKIQSTYGKEIILAADVMGDLKNNSQPRIYIGAPEYPTPESSTKIVNIVQEILTRGHLQKLFSLDKKKAKEIALDMLKLERALKKGTTDERLGKTMESLVTEYDLKDLKKKYEKTLDIEKFLEISLNTTDLPQSIYVYDESYLETLVKVMNETENSTITTYILWMLIQDYIIDNNDEDPGVFCADKTKTFFNKYIDRSIYEQYRSERDEKEIYELWDNIKKAFRNELMGDKLDWISNSTREYALEKLLAMNLSINAYDEENFTDFYGSLEIDPKNYVRNIQNILRNEVDDNIFELNELNTDKDEAQILSFTPAYSFLTNGIKIPVAMLQPRFFWDSNYPQAIKYATLGYLIAHEMIHGFDDDGRTFDKDGNSREWWDQKSTYEFEARRKCFQAQYHNYKYDGKRLPDSVLQAENIADNGAVKLAYSAYMNWLYSQRSSTPNIEMLETLPGLEFNNRQLFFINFAQVWCEDVQSLFKSHVASADTHAPGMYRVIGTLSNFQEFSWVFQSIPIVYILAIVPGLMPWESGYRFLSFCHVFGSVAPWCGSFVYHLFMNIERGESVYYTLLKLDMVGIWVTQSFGITITLP</sequence>
<dbReference type="InterPro" id="IPR024079">
    <property type="entry name" value="MetalloPept_cat_dom_sf"/>
</dbReference>
<keyword evidence="6" id="KW-0378">Hydrolase</keyword>
<dbReference type="EMBL" id="CCAG010009252">
    <property type="status" value="NOT_ANNOTATED_CDS"/>
    <property type="molecule type" value="Genomic_DNA"/>
</dbReference>
<evidence type="ECO:0000256" key="2">
    <source>
        <dbReference type="ARBA" id="ARBA00004401"/>
    </source>
</evidence>
<dbReference type="Pfam" id="PF05649">
    <property type="entry name" value="Peptidase_M13_N"/>
    <property type="match status" value="2"/>
</dbReference>
<dbReference type="EMBL" id="CCAG010009250">
    <property type="status" value="NOT_ANNOTATED_CDS"/>
    <property type="molecule type" value="Genomic_DNA"/>
</dbReference>
<evidence type="ECO:0000256" key="3">
    <source>
        <dbReference type="ARBA" id="ARBA00007357"/>
    </source>
</evidence>
<feature type="domain" description="Peptidase M13 N-terminal" evidence="11">
    <location>
        <begin position="74"/>
        <end position="454"/>
    </location>
</feature>
<keyword evidence="4" id="KW-0645">Protease</keyword>
<evidence type="ECO:0000256" key="1">
    <source>
        <dbReference type="ARBA" id="ARBA00001947"/>
    </source>
</evidence>
<reference evidence="12" key="1">
    <citation type="submission" date="2020-05" db="UniProtKB">
        <authorList>
            <consortium name="EnsemblMetazoa"/>
        </authorList>
    </citation>
    <scope>IDENTIFICATION</scope>
    <source>
        <strain evidence="12">Yale</strain>
    </source>
</reference>